<dbReference type="PANTHER" id="PTHR43513:SF3">
    <property type="entry name" value="DIHYDROOROTATE DEHYDROGENASE B (NAD(+)), ELECTRON TRANSFER SUBUNIT-RELATED"/>
    <property type="match status" value="1"/>
</dbReference>
<dbReference type="PIRSF" id="PIRSF006816">
    <property type="entry name" value="Cyc3_hyd_g"/>
    <property type="match status" value="1"/>
</dbReference>
<dbReference type="InterPro" id="IPR017938">
    <property type="entry name" value="Riboflavin_synthase-like_b-brl"/>
</dbReference>
<feature type="binding site" evidence="1">
    <location>
        <begin position="62"/>
        <end position="64"/>
    </location>
    <ligand>
        <name>FAD</name>
        <dbReference type="ChEBI" id="CHEBI:57692"/>
    </ligand>
</feature>
<comment type="cofactor">
    <cofactor evidence="2">
        <name>[2Fe-2S] cluster</name>
        <dbReference type="ChEBI" id="CHEBI:190135"/>
    </cofactor>
    <text evidence="2">Binds 1 [2Fe-2S] cluster per subunit.</text>
</comment>
<dbReference type="InterPro" id="IPR050353">
    <property type="entry name" value="PyrK_electron_transfer"/>
</dbReference>
<dbReference type="Gene3D" id="3.40.50.80">
    <property type="entry name" value="Nucleotide-binding domain of ferredoxin-NADP reductase (FNR) module"/>
    <property type="match status" value="1"/>
</dbReference>
<dbReference type="PROSITE" id="PS51384">
    <property type="entry name" value="FAD_FR"/>
    <property type="match status" value="1"/>
</dbReference>
<evidence type="ECO:0000313" key="5">
    <source>
        <dbReference type="Proteomes" id="UP000481872"/>
    </source>
</evidence>
<dbReference type="Proteomes" id="UP000481872">
    <property type="component" value="Unassembled WGS sequence"/>
</dbReference>
<dbReference type="InterPro" id="IPR012165">
    <property type="entry name" value="Cyt_c3_hydrogenase_gsu"/>
</dbReference>
<dbReference type="NCBIfam" id="NF004862">
    <property type="entry name" value="PRK06222.1"/>
    <property type="match status" value="1"/>
</dbReference>
<evidence type="ECO:0000259" key="3">
    <source>
        <dbReference type="PROSITE" id="PS51384"/>
    </source>
</evidence>
<reference evidence="4 5" key="1">
    <citation type="submission" date="2020-02" db="EMBL/GenBank/DDBJ databases">
        <title>Genome assembly of a novel Clostridium senegalense strain.</title>
        <authorList>
            <person name="Gupta T.B."/>
            <person name="Jauregui R."/>
            <person name="Maclean P."/>
            <person name="Nawarathana A."/>
            <person name="Brightwell G."/>
        </authorList>
    </citation>
    <scope>NUCLEOTIDE SEQUENCE [LARGE SCALE GENOMIC DNA]</scope>
    <source>
        <strain evidence="4 5">AGRFS4</strain>
    </source>
</reference>
<dbReference type="SUPFAM" id="SSF63380">
    <property type="entry name" value="Riboflavin synthase domain-like"/>
    <property type="match status" value="1"/>
</dbReference>
<evidence type="ECO:0000256" key="1">
    <source>
        <dbReference type="PIRSR" id="PIRSR006816-1"/>
    </source>
</evidence>
<feature type="binding site" evidence="2">
    <location>
        <position position="229"/>
    </location>
    <ligand>
        <name>[2Fe-2S] cluster</name>
        <dbReference type="ChEBI" id="CHEBI:190135"/>
    </ligand>
</feature>
<keyword evidence="5" id="KW-1185">Reference proteome</keyword>
<keyword evidence="2" id="KW-0411">Iron-sulfur</keyword>
<accession>A0A6M0H560</accession>
<dbReference type="AlphaFoldDB" id="A0A6M0H560"/>
<dbReference type="SUPFAM" id="SSF52343">
    <property type="entry name" value="Ferredoxin reductase-like, C-terminal NADP-linked domain"/>
    <property type="match status" value="1"/>
</dbReference>
<keyword evidence="1" id="KW-0274">FAD</keyword>
<dbReference type="GO" id="GO:0006221">
    <property type="term" value="P:pyrimidine nucleotide biosynthetic process"/>
    <property type="evidence" value="ECO:0007669"/>
    <property type="project" value="InterPro"/>
</dbReference>
<dbReference type="InterPro" id="IPR017927">
    <property type="entry name" value="FAD-bd_FR_type"/>
</dbReference>
<dbReference type="PANTHER" id="PTHR43513">
    <property type="entry name" value="DIHYDROOROTATE DEHYDROGENASE B (NAD(+)), ELECTRON TRANSFER SUBUNIT"/>
    <property type="match status" value="1"/>
</dbReference>
<name>A0A6M0H560_9CLOT</name>
<organism evidence="4 5">
    <name type="scientific">Clostridium senegalense</name>
    <dbReference type="NCBI Taxonomy" id="1465809"/>
    <lineage>
        <taxon>Bacteria</taxon>
        <taxon>Bacillati</taxon>
        <taxon>Bacillota</taxon>
        <taxon>Clostridia</taxon>
        <taxon>Eubacteriales</taxon>
        <taxon>Clostridiaceae</taxon>
        <taxon>Clostridium</taxon>
    </lineage>
</organism>
<feature type="binding site" evidence="2">
    <location>
        <position position="244"/>
    </location>
    <ligand>
        <name>[2Fe-2S] cluster</name>
        <dbReference type="ChEBI" id="CHEBI:190135"/>
    </ligand>
</feature>
<keyword evidence="2" id="KW-0479">Metal-binding</keyword>
<feature type="binding site" evidence="2">
    <location>
        <position position="232"/>
    </location>
    <ligand>
        <name>[2Fe-2S] cluster</name>
        <dbReference type="ChEBI" id="CHEBI:190135"/>
    </ligand>
</feature>
<keyword evidence="1" id="KW-0285">Flavoprotein</keyword>
<dbReference type="Gene3D" id="2.40.30.10">
    <property type="entry name" value="Translation factors"/>
    <property type="match status" value="1"/>
</dbReference>
<dbReference type="CDD" id="cd06219">
    <property type="entry name" value="DHOD_e_trans_like1"/>
    <property type="match status" value="1"/>
</dbReference>
<keyword evidence="2" id="KW-0408">Iron</keyword>
<proteinExistence type="predicted"/>
<dbReference type="GO" id="GO:0046872">
    <property type="term" value="F:metal ion binding"/>
    <property type="evidence" value="ECO:0007669"/>
    <property type="project" value="UniProtKB-KW"/>
</dbReference>
<keyword evidence="2" id="KW-0001">2Fe-2S</keyword>
<dbReference type="GO" id="GO:0051537">
    <property type="term" value="F:2 iron, 2 sulfur cluster binding"/>
    <property type="evidence" value="ECO:0007669"/>
    <property type="project" value="UniProtKB-KW"/>
</dbReference>
<gene>
    <name evidence="4" type="ORF">G3M99_13600</name>
</gene>
<dbReference type="RefSeq" id="WP_199870507.1">
    <property type="nucleotide sequence ID" value="NZ_JAAGPU010000027.1"/>
</dbReference>
<dbReference type="Pfam" id="PF10418">
    <property type="entry name" value="DHODB_Fe-S_bind"/>
    <property type="match status" value="1"/>
</dbReference>
<evidence type="ECO:0000256" key="2">
    <source>
        <dbReference type="PIRSR" id="PIRSR006816-2"/>
    </source>
</evidence>
<evidence type="ECO:0000313" key="4">
    <source>
        <dbReference type="EMBL" id="NEU05866.1"/>
    </source>
</evidence>
<comment type="cofactor">
    <cofactor evidence="1">
        <name>FAD</name>
        <dbReference type="ChEBI" id="CHEBI:57692"/>
    </cofactor>
    <text evidence="1">Binds 1 FAD per subunit.</text>
</comment>
<sequence length="282" mass="31174">MYKIAEKRDLAENIFLMNIEAPRVAKSAKPGQFVIIRNDENGERVPLTICDTNTDKGTVTIVVQTIGCSTKDLEKLNEGDYLHDFVGPLGMESELLHENIEELKKKNILFISGGVGSAPVYPQVKWLHEHGVNADVIMGFKNKDMVILEDQMKTVACNVYTCTDDGSYGFKGMVTNQLEELVNGGKKYDLVVSIGPMIMMKFVCKLTEKLNIPTIVSMNPIMVDGTGMCGACRITVDGKTRFACVEGPEFDGHKVDFDEALKRSGMYKAEEAEKSCRLGGNK</sequence>
<dbReference type="GO" id="GO:0016491">
    <property type="term" value="F:oxidoreductase activity"/>
    <property type="evidence" value="ECO:0007669"/>
    <property type="project" value="InterPro"/>
</dbReference>
<comment type="caution">
    <text evidence="4">The sequence shown here is derived from an EMBL/GenBank/DDBJ whole genome shotgun (WGS) entry which is preliminary data.</text>
</comment>
<dbReference type="InterPro" id="IPR039261">
    <property type="entry name" value="FNR_nucleotide-bd"/>
</dbReference>
<dbReference type="GO" id="GO:0050660">
    <property type="term" value="F:flavin adenine dinucleotide binding"/>
    <property type="evidence" value="ECO:0007669"/>
    <property type="project" value="InterPro"/>
</dbReference>
<dbReference type="InterPro" id="IPR019480">
    <property type="entry name" value="Dihydroorotate_DH_Fe-S-bd"/>
</dbReference>
<protein>
    <submittedName>
        <fullName evidence="4">Sulfide/dihydroorotate dehydrogenase-like FAD/NAD-binding protein</fullName>
    </submittedName>
</protein>
<dbReference type="EMBL" id="JAAGPU010000027">
    <property type="protein sequence ID" value="NEU05866.1"/>
    <property type="molecule type" value="Genomic_DNA"/>
</dbReference>
<feature type="domain" description="FAD-binding FR-type" evidence="3">
    <location>
        <begin position="1"/>
        <end position="95"/>
    </location>
</feature>